<comment type="caution">
    <text evidence="5">The sequence shown here is derived from an EMBL/GenBank/DDBJ whole genome shotgun (WGS) entry which is preliminary data.</text>
</comment>
<dbReference type="InterPro" id="IPR017871">
    <property type="entry name" value="ABC_transporter-like_CS"/>
</dbReference>
<dbReference type="AlphaFoldDB" id="A0A1J5R2I9"/>
<dbReference type="SMART" id="SM00382">
    <property type="entry name" value="AAA"/>
    <property type="match status" value="1"/>
</dbReference>
<gene>
    <name evidence="5" type="primary">ybhF_16</name>
    <name evidence="5" type="ORF">GALL_319720</name>
</gene>
<dbReference type="PROSITE" id="PS00211">
    <property type="entry name" value="ABC_TRANSPORTER_1"/>
    <property type="match status" value="1"/>
</dbReference>
<dbReference type="PANTHER" id="PTHR42711">
    <property type="entry name" value="ABC TRANSPORTER ATP-BINDING PROTEIN"/>
    <property type="match status" value="1"/>
</dbReference>
<feature type="domain" description="ABC transporter" evidence="4">
    <location>
        <begin position="6"/>
        <end position="258"/>
    </location>
</feature>
<dbReference type="Pfam" id="PF00005">
    <property type="entry name" value="ABC_tran"/>
    <property type="match status" value="1"/>
</dbReference>
<name>A0A1J5R2I9_9ZZZZ</name>
<dbReference type="InterPro" id="IPR003593">
    <property type="entry name" value="AAA+_ATPase"/>
</dbReference>
<keyword evidence="3 5" id="KW-0067">ATP-binding</keyword>
<dbReference type="PANTHER" id="PTHR42711:SF1">
    <property type="entry name" value="ABC-TRANSPORT PROTEIN, ATP-BINDING COMPONENT"/>
    <property type="match status" value="1"/>
</dbReference>
<keyword evidence="2" id="KW-0547">Nucleotide-binding</keyword>
<dbReference type="Gene3D" id="3.40.50.300">
    <property type="entry name" value="P-loop containing nucleotide triphosphate hydrolases"/>
    <property type="match status" value="1"/>
</dbReference>
<dbReference type="PROSITE" id="PS50893">
    <property type="entry name" value="ABC_TRANSPORTER_2"/>
    <property type="match status" value="1"/>
</dbReference>
<evidence type="ECO:0000259" key="4">
    <source>
        <dbReference type="PROSITE" id="PS50893"/>
    </source>
</evidence>
<evidence type="ECO:0000256" key="1">
    <source>
        <dbReference type="ARBA" id="ARBA00022448"/>
    </source>
</evidence>
<evidence type="ECO:0000256" key="3">
    <source>
        <dbReference type="ARBA" id="ARBA00022840"/>
    </source>
</evidence>
<accession>A0A1J5R2I9</accession>
<dbReference type="GO" id="GO:0005524">
    <property type="term" value="F:ATP binding"/>
    <property type="evidence" value="ECO:0007669"/>
    <property type="project" value="UniProtKB-KW"/>
</dbReference>
<dbReference type="InterPro" id="IPR027417">
    <property type="entry name" value="P-loop_NTPase"/>
</dbReference>
<dbReference type="SUPFAM" id="SSF52540">
    <property type="entry name" value="P-loop containing nucleoside triphosphate hydrolases"/>
    <property type="match status" value="1"/>
</dbReference>
<evidence type="ECO:0000256" key="2">
    <source>
        <dbReference type="ARBA" id="ARBA00022741"/>
    </source>
</evidence>
<proteinExistence type="predicted"/>
<dbReference type="InterPro" id="IPR050763">
    <property type="entry name" value="ABC_transporter_ATP-binding"/>
</dbReference>
<protein>
    <submittedName>
        <fullName evidence="5">Putative ABC transporter ATP-binding protein YbhF</fullName>
    </submittedName>
</protein>
<sequence>MPVARIEADDLRKVFRGPDKRPGLAGSVRHLVDRKYTEKVAVDGISLRVEAGEAVAYVGPNGAGKSTTIKLLTGILVPTSGEVRVNGIVPHRNRVENARGIGVVFGQRTSLWWDLAVRDSLELLRDMHGLSAAEYRANLDRLVEMLGIGDVLSSTARRLSLGQRMRADLAAALLHNPPIVYLDEPTIGLDIEVKDRLRAFLRQIVAEGTTLVLTTHDLGEIEDVCSRLVIIDRGRIVHDGGLRQVIETYARERVMHVDLAARPASLAGIATRLAGATVTEERDGLGVAVTFDPLAHTAGDVLTAIQSELQVVDIRIKEPAIEDVVRRMYAGQLIGSTDDGPVR</sequence>
<keyword evidence="1" id="KW-0813">Transport</keyword>
<evidence type="ECO:0000313" key="5">
    <source>
        <dbReference type="EMBL" id="OIQ86164.1"/>
    </source>
</evidence>
<dbReference type="GO" id="GO:0016887">
    <property type="term" value="F:ATP hydrolysis activity"/>
    <property type="evidence" value="ECO:0007669"/>
    <property type="project" value="InterPro"/>
</dbReference>
<dbReference type="EMBL" id="MLJW01000496">
    <property type="protein sequence ID" value="OIQ86164.1"/>
    <property type="molecule type" value="Genomic_DNA"/>
</dbReference>
<dbReference type="InterPro" id="IPR003439">
    <property type="entry name" value="ABC_transporter-like_ATP-bd"/>
</dbReference>
<reference evidence="5" key="1">
    <citation type="submission" date="2016-10" db="EMBL/GenBank/DDBJ databases">
        <title>Sequence of Gallionella enrichment culture.</title>
        <authorList>
            <person name="Poehlein A."/>
            <person name="Muehling M."/>
            <person name="Daniel R."/>
        </authorList>
    </citation>
    <scope>NUCLEOTIDE SEQUENCE</scope>
</reference>
<organism evidence="5">
    <name type="scientific">mine drainage metagenome</name>
    <dbReference type="NCBI Taxonomy" id="410659"/>
    <lineage>
        <taxon>unclassified sequences</taxon>
        <taxon>metagenomes</taxon>
        <taxon>ecological metagenomes</taxon>
    </lineage>
</organism>